<dbReference type="PANTHER" id="PTHR45125:SF3">
    <property type="entry name" value="NO-APICAL-MERISTEM-ASSOCIATED CARBOXY-TERMINAL DOMAIN PROTEIN"/>
    <property type="match status" value="1"/>
</dbReference>
<proteinExistence type="predicted"/>
<accession>A0AAV5D3N2</accession>
<dbReference type="AlphaFoldDB" id="A0AAV5D3N2"/>
<evidence type="ECO:0000313" key="2">
    <source>
        <dbReference type="Proteomes" id="UP001054889"/>
    </source>
</evidence>
<dbReference type="EMBL" id="BQKI01000011">
    <property type="protein sequence ID" value="GJN04872.1"/>
    <property type="molecule type" value="Genomic_DNA"/>
</dbReference>
<evidence type="ECO:0000313" key="1">
    <source>
        <dbReference type="EMBL" id="GJN04872.1"/>
    </source>
</evidence>
<organism evidence="1 2">
    <name type="scientific">Eleusine coracana subsp. coracana</name>
    <dbReference type="NCBI Taxonomy" id="191504"/>
    <lineage>
        <taxon>Eukaryota</taxon>
        <taxon>Viridiplantae</taxon>
        <taxon>Streptophyta</taxon>
        <taxon>Embryophyta</taxon>
        <taxon>Tracheophyta</taxon>
        <taxon>Spermatophyta</taxon>
        <taxon>Magnoliopsida</taxon>
        <taxon>Liliopsida</taxon>
        <taxon>Poales</taxon>
        <taxon>Poaceae</taxon>
        <taxon>PACMAD clade</taxon>
        <taxon>Chloridoideae</taxon>
        <taxon>Cynodonteae</taxon>
        <taxon>Eleusininae</taxon>
        <taxon>Eleusine</taxon>
    </lineage>
</organism>
<reference evidence="1" key="2">
    <citation type="submission" date="2021-12" db="EMBL/GenBank/DDBJ databases">
        <title>Resequencing data analysis of finger millet.</title>
        <authorList>
            <person name="Hatakeyama M."/>
            <person name="Aluri S."/>
            <person name="Balachadran M.T."/>
            <person name="Sivarajan S.R."/>
            <person name="Poveda L."/>
            <person name="Shimizu-Inatsugi R."/>
            <person name="Schlapbach R."/>
            <person name="Sreeman S.M."/>
            <person name="Shimizu K.K."/>
        </authorList>
    </citation>
    <scope>NUCLEOTIDE SEQUENCE</scope>
</reference>
<sequence length="120" mass="13560">MNPTLDVDVEDFGNDDEYVSSEDEVPQKKIGRGSNFTAAEDKTLVKAWRAVALDPITGIEQPGGTYWKRIHNHFVRNNKSGILRSQISVTHGWQVIQVSCTRWYDCLEQVERLNPSGANI</sequence>
<name>A0AAV5D3N2_ELECO</name>
<dbReference type="PANTHER" id="PTHR45125">
    <property type="entry name" value="F21J9.4-RELATED"/>
    <property type="match status" value="1"/>
</dbReference>
<gene>
    <name evidence="1" type="primary">ga22451</name>
    <name evidence="1" type="ORF">PR202_ga22451</name>
</gene>
<protein>
    <submittedName>
        <fullName evidence="1">Uncharacterized protein</fullName>
    </submittedName>
</protein>
<keyword evidence="2" id="KW-1185">Reference proteome</keyword>
<comment type="caution">
    <text evidence="1">The sequence shown here is derived from an EMBL/GenBank/DDBJ whole genome shotgun (WGS) entry which is preliminary data.</text>
</comment>
<reference evidence="1" key="1">
    <citation type="journal article" date="2018" name="DNA Res.">
        <title>Multiple hybrid de novo genome assembly of finger millet, an orphan allotetraploid crop.</title>
        <authorList>
            <person name="Hatakeyama M."/>
            <person name="Aluri S."/>
            <person name="Balachadran M.T."/>
            <person name="Sivarajan S.R."/>
            <person name="Patrignani A."/>
            <person name="Gruter S."/>
            <person name="Poveda L."/>
            <person name="Shimizu-Inatsugi R."/>
            <person name="Baeten J."/>
            <person name="Francoijs K.J."/>
            <person name="Nataraja K.N."/>
            <person name="Reddy Y.A.N."/>
            <person name="Phadnis S."/>
            <person name="Ravikumar R.L."/>
            <person name="Schlapbach R."/>
            <person name="Sreeman S.M."/>
            <person name="Shimizu K.K."/>
        </authorList>
    </citation>
    <scope>NUCLEOTIDE SEQUENCE</scope>
</reference>
<dbReference type="Proteomes" id="UP001054889">
    <property type="component" value="Unassembled WGS sequence"/>
</dbReference>